<comment type="similarity">
    <text evidence="1">Belongs to the sulfotransferase 1 family.</text>
</comment>
<organism evidence="4">
    <name type="scientific">Locusta migratoria migratoria</name>
    <name type="common">Asiatic migratory locust</name>
    <dbReference type="NCBI Taxonomy" id="238695"/>
    <lineage>
        <taxon>Eukaryota</taxon>
        <taxon>Metazoa</taxon>
        <taxon>Ecdysozoa</taxon>
        <taxon>Arthropoda</taxon>
        <taxon>Hexapoda</taxon>
        <taxon>Insecta</taxon>
        <taxon>Pterygota</taxon>
        <taxon>Neoptera</taxon>
        <taxon>Polyneoptera</taxon>
        <taxon>Orthoptera</taxon>
        <taxon>Caelifera</taxon>
        <taxon>Acrididea</taxon>
        <taxon>Acridomorpha</taxon>
        <taxon>Acridoidea</taxon>
        <taxon>Acrididae</taxon>
        <taxon>Oedipodinae</taxon>
        <taxon>Locusta</taxon>
    </lineage>
</organism>
<dbReference type="InterPro" id="IPR000863">
    <property type="entry name" value="Sulfotransferase_dom"/>
</dbReference>
<feature type="domain" description="Sulfotransferase" evidence="3">
    <location>
        <begin position="77"/>
        <end position="340"/>
    </location>
</feature>
<keyword evidence="2 4" id="KW-0808">Transferase</keyword>
<evidence type="ECO:0000256" key="1">
    <source>
        <dbReference type="ARBA" id="ARBA00005771"/>
    </source>
</evidence>
<dbReference type="AlphaFoldDB" id="A0A1B0Y0B0"/>
<dbReference type="InterPro" id="IPR027417">
    <property type="entry name" value="P-loop_NTPase"/>
</dbReference>
<accession>A0A1B0Y0B0</accession>
<dbReference type="SUPFAM" id="SSF52540">
    <property type="entry name" value="P-loop containing nucleoside triphosphate hydrolases"/>
    <property type="match status" value="1"/>
</dbReference>
<dbReference type="Gene3D" id="3.40.50.300">
    <property type="entry name" value="P-loop containing nucleotide triphosphate hydrolases"/>
    <property type="match status" value="1"/>
</dbReference>
<protein>
    <submittedName>
        <fullName evidence="4">Sulfotransferase</fullName>
    </submittedName>
</protein>
<dbReference type="EMBL" id="KT000402">
    <property type="protein sequence ID" value="ANI86000.1"/>
    <property type="molecule type" value="mRNA"/>
</dbReference>
<sequence length="344" mass="39587">MSAVAVSGSVPAACADKKQDTNRPQLEFRRLDGEAGRRLDAMFGVPDCLLEVNPGRVLLPPEFKDMADRILDFTVYPDDTWLVSYPRTGSTWAQEMVWCIGNDLDFKKAKETMQQLRTPLLELSAIMVDDNKEWMKELGNSVDLVEKMARPRFIKSHLPLELLPTQIHIVKPKIVYVARNPKDMCVSYYHYCKLIHNLQGTVEEFCDLFLKDRAPVGPVWNHILGFWKKRHEPNILFLKYEEMKRDQKGAIRKTAAFLGKTLTEEQVNQLAEYLSFGNMKKNPAVNLEPIIAKKNGPEFLNKCDLRFIRKGEIGDWKNHMSEELAAHFDVWTEENIRGTGLSFD</sequence>
<evidence type="ECO:0000313" key="4">
    <source>
        <dbReference type="EMBL" id="ANI86000.1"/>
    </source>
</evidence>
<dbReference type="GO" id="GO:0008146">
    <property type="term" value="F:sulfotransferase activity"/>
    <property type="evidence" value="ECO:0007669"/>
    <property type="project" value="InterPro"/>
</dbReference>
<evidence type="ECO:0000256" key="2">
    <source>
        <dbReference type="ARBA" id="ARBA00022679"/>
    </source>
</evidence>
<name>A0A1B0Y0B0_LOCMI</name>
<proteinExistence type="evidence at transcript level"/>
<dbReference type="Pfam" id="PF00685">
    <property type="entry name" value="Sulfotransfer_1"/>
    <property type="match status" value="1"/>
</dbReference>
<evidence type="ECO:0000259" key="3">
    <source>
        <dbReference type="Pfam" id="PF00685"/>
    </source>
</evidence>
<reference evidence="4" key="1">
    <citation type="submission" date="2015-06" db="EMBL/GenBank/DDBJ databases">
        <title>Brain sulfation as a general mechanism for regulating animal behavioural plasticity.</title>
        <authorList>
            <person name="Tong X."/>
        </authorList>
    </citation>
    <scope>NUCLEOTIDE SEQUENCE</scope>
    <source>
        <strain evidence="4">SULT-09434</strain>
    </source>
</reference>
<dbReference type="PANTHER" id="PTHR11783">
    <property type="entry name" value="SULFOTRANSFERASE SULT"/>
    <property type="match status" value="1"/>
</dbReference>